<dbReference type="InterPro" id="IPR003697">
    <property type="entry name" value="Maf-like"/>
</dbReference>
<dbReference type="PANTHER" id="PTHR43213">
    <property type="entry name" value="BIFUNCTIONAL DTTP/UTP PYROPHOSPHATASE/METHYLTRANSFERASE PROTEIN-RELATED"/>
    <property type="match status" value="1"/>
</dbReference>
<dbReference type="AlphaFoldDB" id="A0A6C0GGX7"/>
<feature type="active site" description="Proton acceptor" evidence="4">
    <location>
        <position position="72"/>
    </location>
</feature>
<dbReference type="GO" id="GO:0047429">
    <property type="term" value="F:nucleoside triphosphate diphosphatase activity"/>
    <property type="evidence" value="ECO:0007669"/>
    <property type="project" value="UniProtKB-EC"/>
</dbReference>
<dbReference type="HAMAP" id="MF_00528">
    <property type="entry name" value="Maf"/>
    <property type="match status" value="1"/>
</dbReference>
<keyword evidence="2 4" id="KW-0378">Hydrolase</keyword>
<keyword evidence="3 4" id="KW-0546">Nucleotide metabolism</keyword>
<comment type="similarity">
    <text evidence="4">Belongs to the Maf family. YhdE subfamily.</text>
</comment>
<comment type="subcellular location">
    <subcellularLocation>
        <location evidence="4">Cytoplasm</location>
    </subcellularLocation>
</comment>
<comment type="catalytic activity">
    <reaction evidence="4">
        <text>UTP + H2O = UMP + diphosphate + H(+)</text>
        <dbReference type="Rhea" id="RHEA:29395"/>
        <dbReference type="ChEBI" id="CHEBI:15377"/>
        <dbReference type="ChEBI" id="CHEBI:15378"/>
        <dbReference type="ChEBI" id="CHEBI:33019"/>
        <dbReference type="ChEBI" id="CHEBI:46398"/>
        <dbReference type="ChEBI" id="CHEBI:57865"/>
        <dbReference type="EC" id="3.6.1.9"/>
    </reaction>
</comment>
<reference evidence="5 6" key="1">
    <citation type="submission" date="2020-01" db="EMBL/GenBank/DDBJ databases">
        <authorList>
            <person name="Kim M.K."/>
        </authorList>
    </citation>
    <scope>NUCLEOTIDE SEQUENCE [LARGE SCALE GENOMIC DNA]</scope>
    <source>
        <strain evidence="5 6">172606-1</strain>
    </source>
</reference>
<dbReference type="NCBIfam" id="TIGR00172">
    <property type="entry name" value="maf"/>
    <property type="match status" value="1"/>
</dbReference>
<name>A0A6C0GGX7_9BACT</name>
<organism evidence="5 6">
    <name type="scientific">Rhodocytophaga rosea</name>
    <dbReference type="NCBI Taxonomy" id="2704465"/>
    <lineage>
        <taxon>Bacteria</taxon>
        <taxon>Pseudomonadati</taxon>
        <taxon>Bacteroidota</taxon>
        <taxon>Cytophagia</taxon>
        <taxon>Cytophagales</taxon>
        <taxon>Rhodocytophagaceae</taxon>
        <taxon>Rhodocytophaga</taxon>
    </lineage>
</organism>
<proteinExistence type="inferred from homology"/>
<keyword evidence="4" id="KW-0963">Cytoplasm</keyword>
<comment type="cofactor">
    <cofactor evidence="1 4">
        <name>a divalent metal cation</name>
        <dbReference type="ChEBI" id="CHEBI:60240"/>
    </cofactor>
</comment>
<keyword evidence="6" id="KW-1185">Reference proteome</keyword>
<feature type="site" description="Important for substrate specificity" evidence="4">
    <location>
        <position position="155"/>
    </location>
</feature>
<dbReference type="PANTHER" id="PTHR43213:SF5">
    <property type="entry name" value="BIFUNCTIONAL DTTP_UTP PYROPHOSPHATASE_METHYLTRANSFERASE PROTEIN-RELATED"/>
    <property type="match status" value="1"/>
</dbReference>
<dbReference type="KEGG" id="rhoz:GXP67_11660"/>
<dbReference type="Proteomes" id="UP000480178">
    <property type="component" value="Chromosome"/>
</dbReference>
<dbReference type="SUPFAM" id="SSF52972">
    <property type="entry name" value="ITPase-like"/>
    <property type="match status" value="1"/>
</dbReference>
<dbReference type="CDD" id="cd00555">
    <property type="entry name" value="Maf"/>
    <property type="match status" value="1"/>
</dbReference>
<evidence type="ECO:0000256" key="1">
    <source>
        <dbReference type="ARBA" id="ARBA00001968"/>
    </source>
</evidence>
<comment type="caution">
    <text evidence="4">Lacks conserved residue(s) required for the propagation of feature annotation.</text>
</comment>
<dbReference type="GO" id="GO:0005737">
    <property type="term" value="C:cytoplasm"/>
    <property type="evidence" value="ECO:0007669"/>
    <property type="project" value="UniProtKB-SubCell"/>
</dbReference>
<comment type="function">
    <text evidence="4">Nucleoside triphosphate pyrophosphatase that hydrolyzes dTTP and UTP. May have a dual role in cell division arrest and in preventing the incorporation of modified nucleotides into cellular nucleic acids.</text>
</comment>
<dbReference type="EMBL" id="CP048222">
    <property type="protein sequence ID" value="QHT67248.1"/>
    <property type="molecule type" value="Genomic_DNA"/>
</dbReference>
<dbReference type="Gene3D" id="3.90.950.10">
    <property type="match status" value="1"/>
</dbReference>
<dbReference type="Pfam" id="PF02545">
    <property type="entry name" value="Maf"/>
    <property type="match status" value="1"/>
</dbReference>
<dbReference type="EC" id="3.6.1.9" evidence="4"/>
<gene>
    <name evidence="5" type="primary">maf</name>
    <name evidence="5" type="ORF">GXP67_11660</name>
</gene>
<feature type="site" description="Important for substrate specificity" evidence="4">
    <location>
        <position position="73"/>
    </location>
</feature>
<protein>
    <recommendedName>
        <fullName evidence="4">dTTP/UTP pyrophosphatase</fullName>
        <shortName evidence="4">dTTPase/UTPase</shortName>
        <ecNumber evidence="4">3.6.1.9</ecNumber>
    </recommendedName>
    <alternativeName>
        <fullName evidence="4">Nucleoside triphosphate pyrophosphatase</fullName>
    </alternativeName>
    <alternativeName>
        <fullName evidence="4">Nucleotide pyrophosphatase</fullName>
        <shortName evidence="4">Nucleotide PPase</shortName>
    </alternativeName>
</protein>
<evidence type="ECO:0000256" key="3">
    <source>
        <dbReference type="ARBA" id="ARBA00023080"/>
    </source>
</evidence>
<dbReference type="InterPro" id="IPR029001">
    <property type="entry name" value="ITPase-like_fam"/>
</dbReference>
<evidence type="ECO:0000256" key="4">
    <source>
        <dbReference type="HAMAP-Rule" id="MF_00528"/>
    </source>
</evidence>
<dbReference type="GO" id="GO:0009117">
    <property type="term" value="P:nucleotide metabolic process"/>
    <property type="evidence" value="ECO:0007669"/>
    <property type="project" value="UniProtKB-KW"/>
</dbReference>
<accession>A0A6C0GGX7</accession>
<evidence type="ECO:0000313" key="6">
    <source>
        <dbReference type="Proteomes" id="UP000480178"/>
    </source>
</evidence>
<comment type="catalytic activity">
    <reaction evidence="4">
        <text>dTTP + H2O = dTMP + diphosphate + H(+)</text>
        <dbReference type="Rhea" id="RHEA:28534"/>
        <dbReference type="ChEBI" id="CHEBI:15377"/>
        <dbReference type="ChEBI" id="CHEBI:15378"/>
        <dbReference type="ChEBI" id="CHEBI:33019"/>
        <dbReference type="ChEBI" id="CHEBI:37568"/>
        <dbReference type="ChEBI" id="CHEBI:63528"/>
        <dbReference type="EC" id="3.6.1.9"/>
    </reaction>
</comment>
<dbReference type="PIRSF" id="PIRSF006305">
    <property type="entry name" value="Maf"/>
    <property type="match status" value="1"/>
</dbReference>
<evidence type="ECO:0000313" key="5">
    <source>
        <dbReference type="EMBL" id="QHT67248.1"/>
    </source>
</evidence>
<feature type="site" description="Important for substrate specificity" evidence="4">
    <location>
        <position position="15"/>
    </location>
</feature>
<dbReference type="RefSeq" id="WP_162443289.1">
    <property type="nucleotide sequence ID" value="NZ_CP048222.1"/>
</dbReference>
<evidence type="ECO:0000256" key="2">
    <source>
        <dbReference type="ARBA" id="ARBA00022801"/>
    </source>
</evidence>
<sequence>MNLAHQLVLASNSPRRQQLLISAGFVFSVQTKNVPEDFPSAMPVADVPVYLARKKALAFKEEIKDELIIAADTVVIIDGQILNKPADEQEATQMLSQLSGRMHEVITGVCLFSRDKTFTFSDRTEVYFKSLSAEEIKFYVTYYRPFDKAGAYGAQEWMGMIGVEKIVGSYFNVMGLPVHLVYQYLQSWDATKE</sequence>